<evidence type="ECO:0000313" key="2">
    <source>
        <dbReference type="Proteomes" id="UP001556367"/>
    </source>
</evidence>
<gene>
    <name evidence="1" type="ORF">HGRIS_012152</name>
</gene>
<name>A0ABR3IRF5_9AGAR</name>
<evidence type="ECO:0000313" key="1">
    <source>
        <dbReference type="EMBL" id="KAL0945868.1"/>
    </source>
</evidence>
<dbReference type="EMBL" id="JASNQZ010000015">
    <property type="protein sequence ID" value="KAL0945868.1"/>
    <property type="molecule type" value="Genomic_DNA"/>
</dbReference>
<protein>
    <submittedName>
        <fullName evidence="1">Uncharacterized protein</fullName>
    </submittedName>
</protein>
<accession>A0ABR3IRF5</accession>
<keyword evidence="2" id="KW-1185">Reference proteome</keyword>
<proteinExistence type="predicted"/>
<comment type="caution">
    <text evidence="1">The sequence shown here is derived from an EMBL/GenBank/DDBJ whole genome shotgun (WGS) entry which is preliminary data.</text>
</comment>
<organism evidence="1 2">
    <name type="scientific">Hohenbuehelia grisea</name>
    <dbReference type="NCBI Taxonomy" id="104357"/>
    <lineage>
        <taxon>Eukaryota</taxon>
        <taxon>Fungi</taxon>
        <taxon>Dikarya</taxon>
        <taxon>Basidiomycota</taxon>
        <taxon>Agaricomycotina</taxon>
        <taxon>Agaricomycetes</taxon>
        <taxon>Agaricomycetidae</taxon>
        <taxon>Agaricales</taxon>
        <taxon>Pleurotineae</taxon>
        <taxon>Pleurotaceae</taxon>
        <taxon>Hohenbuehelia</taxon>
    </lineage>
</organism>
<reference evidence="2" key="1">
    <citation type="submission" date="2024-06" db="EMBL/GenBank/DDBJ databases">
        <title>Multi-omics analyses provide insights into the biosynthesis of the anticancer antibiotic pleurotin in Hohenbuehelia grisea.</title>
        <authorList>
            <person name="Weaver J.A."/>
            <person name="Alberti F."/>
        </authorList>
    </citation>
    <scope>NUCLEOTIDE SEQUENCE [LARGE SCALE GENOMIC DNA]</scope>
    <source>
        <strain evidence="2">T-177</strain>
    </source>
</reference>
<sequence length="67" mass="7625">MTRTSYHIRTRHLYRSLVPSLGPEFQAIACIQGVLDVTLAQTLGFNLKVNDVRMSFSRPLTRYTDAP</sequence>
<dbReference type="Proteomes" id="UP001556367">
    <property type="component" value="Unassembled WGS sequence"/>
</dbReference>